<dbReference type="OrthoDB" id="2410195at2759"/>
<evidence type="ECO:0000256" key="2">
    <source>
        <dbReference type="ARBA" id="ARBA00022679"/>
    </source>
</evidence>
<evidence type="ECO:0000256" key="5">
    <source>
        <dbReference type="ARBA" id="ARBA00066355"/>
    </source>
</evidence>
<evidence type="ECO:0000313" key="10">
    <source>
        <dbReference type="RefSeq" id="XP_027366099.1"/>
    </source>
</evidence>
<dbReference type="InterPro" id="IPR001077">
    <property type="entry name" value="COMT_C"/>
</dbReference>
<keyword evidence="1" id="KW-0489">Methyltransferase</keyword>
<dbReference type="Pfam" id="PF08100">
    <property type="entry name" value="Dimerisation"/>
    <property type="match status" value="1"/>
</dbReference>
<proteinExistence type="predicted"/>
<dbReference type="GeneID" id="113872612"/>
<keyword evidence="2" id="KW-0808">Transferase</keyword>
<reference evidence="10" key="2">
    <citation type="submission" date="2025-08" db="UniProtKB">
        <authorList>
            <consortium name="RefSeq"/>
        </authorList>
    </citation>
    <scope>IDENTIFICATION</scope>
    <source>
        <tissue evidence="10">Young leaves</tissue>
    </source>
</reference>
<dbReference type="PIRSF" id="PIRSF005739">
    <property type="entry name" value="O-mtase"/>
    <property type="match status" value="1"/>
</dbReference>
<evidence type="ECO:0000256" key="4">
    <source>
        <dbReference type="ARBA" id="ARBA00050968"/>
    </source>
</evidence>
<feature type="active site" description="Proton acceptor" evidence="6">
    <location>
        <position position="259"/>
    </location>
</feature>
<dbReference type="InterPro" id="IPR016461">
    <property type="entry name" value="COMT-like"/>
</dbReference>
<dbReference type="Proteomes" id="UP000694853">
    <property type="component" value="Unplaced"/>
</dbReference>
<name>A0A8B8MFY7_ABRPR</name>
<organism evidence="9 10">
    <name type="scientific">Abrus precatorius</name>
    <name type="common">Indian licorice</name>
    <name type="synonym">Glycine abrus</name>
    <dbReference type="NCBI Taxonomy" id="3816"/>
    <lineage>
        <taxon>Eukaryota</taxon>
        <taxon>Viridiplantae</taxon>
        <taxon>Streptophyta</taxon>
        <taxon>Embryophyta</taxon>
        <taxon>Tracheophyta</taxon>
        <taxon>Spermatophyta</taxon>
        <taxon>Magnoliopsida</taxon>
        <taxon>eudicotyledons</taxon>
        <taxon>Gunneridae</taxon>
        <taxon>Pentapetalae</taxon>
        <taxon>rosids</taxon>
        <taxon>fabids</taxon>
        <taxon>Fabales</taxon>
        <taxon>Fabaceae</taxon>
        <taxon>Papilionoideae</taxon>
        <taxon>50 kb inversion clade</taxon>
        <taxon>NPAAA clade</taxon>
        <taxon>indigoferoid/millettioid clade</taxon>
        <taxon>Abreae</taxon>
        <taxon>Abrus</taxon>
    </lineage>
</organism>
<dbReference type="PANTHER" id="PTHR11746">
    <property type="entry name" value="O-METHYLTRANSFERASE"/>
    <property type="match status" value="1"/>
</dbReference>
<dbReference type="GO" id="GO:0032259">
    <property type="term" value="P:methylation"/>
    <property type="evidence" value="ECO:0007669"/>
    <property type="project" value="UniProtKB-KW"/>
</dbReference>
<dbReference type="InterPro" id="IPR029063">
    <property type="entry name" value="SAM-dependent_MTases_sf"/>
</dbReference>
<evidence type="ECO:0000313" key="9">
    <source>
        <dbReference type="Proteomes" id="UP000694853"/>
    </source>
</evidence>
<dbReference type="Pfam" id="PF00891">
    <property type="entry name" value="Methyltransf_2"/>
    <property type="match status" value="1"/>
</dbReference>
<dbReference type="SUPFAM" id="SSF53335">
    <property type="entry name" value="S-adenosyl-L-methionine-dependent methyltransferases"/>
    <property type="match status" value="1"/>
</dbReference>
<dbReference type="Gene3D" id="3.40.50.150">
    <property type="entry name" value="Vaccinia Virus protein VP39"/>
    <property type="match status" value="1"/>
</dbReference>
<dbReference type="EC" id="2.1.1.150" evidence="5"/>
<dbReference type="RefSeq" id="XP_027366099.1">
    <property type="nucleotide sequence ID" value="XM_027510298.1"/>
</dbReference>
<feature type="domain" description="O-methyltransferase dimerisation" evidence="8">
    <location>
        <begin position="23"/>
        <end position="107"/>
    </location>
</feature>
<dbReference type="PROSITE" id="PS51683">
    <property type="entry name" value="SAM_OMT_II"/>
    <property type="match status" value="1"/>
</dbReference>
<gene>
    <name evidence="10" type="primary">LOC113872612</name>
</gene>
<dbReference type="FunFam" id="1.10.10.10:FF:000213">
    <property type="entry name" value="Coniferyl alcohol 9-O-methyltransferase"/>
    <property type="match status" value="1"/>
</dbReference>
<keyword evidence="3" id="KW-0949">S-adenosyl-L-methionine</keyword>
<evidence type="ECO:0000256" key="3">
    <source>
        <dbReference type="ARBA" id="ARBA00022691"/>
    </source>
</evidence>
<sequence length="354" mass="39738">MASMDSQKAIELFEGQTLLYVQIFGYLRTMCLKWAVQLGIPDIIHNHGKPITLPQLVSTLQISPTKASFVHRFMRFLAHNGIFDIHESLEEHEITYSLTAASKLLVKNSGHCLTPVVLAFTEQFMMDNLHLLGEWTRGEDPTIFETAFGTSFWKLLEKNPAYISLYNDAMASDSQMVSLALKNCSSVFEGLDSIVDVAGGTGTTARIICEAFPKLKCVVIDLPHVVANLTGSKNLSFVGGDMFESIPEADAILMKLILHDWDDEKCIKLLEKCKDSISSKGKRGKVIIIDTIINEKLDEQNLSQTKLSMDIMMLTINGKERTEKEWKQLFIQAGFTQYRVFPIFGYKSLIEVSP</sequence>
<evidence type="ECO:0000259" key="7">
    <source>
        <dbReference type="Pfam" id="PF00891"/>
    </source>
</evidence>
<accession>A0A8B8MFY7</accession>
<feature type="domain" description="O-methyltransferase C-terminal" evidence="7">
    <location>
        <begin position="132"/>
        <end position="335"/>
    </location>
</feature>
<dbReference type="InterPro" id="IPR036388">
    <property type="entry name" value="WH-like_DNA-bd_sf"/>
</dbReference>
<comment type="catalytic activity">
    <reaction evidence="4">
        <text>a 7-hydroxyisoflavone + S-adenosyl-L-methionine = a 7-methoxyisoflavone + S-adenosyl-L-homocysteine + H(+)</text>
        <dbReference type="Rhea" id="RHEA:17933"/>
        <dbReference type="ChEBI" id="CHEBI:15378"/>
        <dbReference type="ChEBI" id="CHEBI:55465"/>
        <dbReference type="ChEBI" id="CHEBI:57856"/>
        <dbReference type="ChEBI" id="CHEBI:59789"/>
        <dbReference type="ChEBI" id="CHEBI:140356"/>
        <dbReference type="EC" id="2.1.1.150"/>
    </reaction>
</comment>
<dbReference type="Gene3D" id="1.10.10.10">
    <property type="entry name" value="Winged helix-like DNA-binding domain superfamily/Winged helix DNA-binding domain"/>
    <property type="match status" value="1"/>
</dbReference>
<dbReference type="GO" id="GO:0046983">
    <property type="term" value="F:protein dimerization activity"/>
    <property type="evidence" value="ECO:0007669"/>
    <property type="project" value="InterPro"/>
</dbReference>
<evidence type="ECO:0000256" key="1">
    <source>
        <dbReference type="ARBA" id="ARBA00022603"/>
    </source>
</evidence>
<dbReference type="GO" id="GO:0033800">
    <property type="term" value="F:isoflavone 7-O-methyltransferase activity"/>
    <property type="evidence" value="ECO:0007669"/>
    <property type="project" value="UniProtKB-EC"/>
</dbReference>
<protein>
    <recommendedName>
        <fullName evidence="5">isoflavone 7-O-methyltransferase</fullName>
        <ecNumber evidence="5">2.1.1.150</ecNumber>
    </recommendedName>
</protein>
<evidence type="ECO:0000256" key="6">
    <source>
        <dbReference type="PIRSR" id="PIRSR005739-1"/>
    </source>
</evidence>
<dbReference type="KEGG" id="aprc:113872612"/>
<dbReference type="InterPro" id="IPR036390">
    <property type="entry name" value="WH_DNA-bd_sf"/>
</dbReference>
<reference evidence="9" key="1">
    <citation type="journal article" date="2019" name="Toxins">
        <title>Detection of Abrin-Like and Prepropulchellin-Like Toxin Genes and Transcripts Using Whole Genome Sequencing and Full-Length Transcript Sequencing of Abrus precatorius.</title>
        <authorList>
            <person name="Hovde B.T."/>
            <person name="Daligault H.E."/>
            <person name="Hanschen E.R."/>
            <person name="Kunde Y.A."/>
            <person name="Johnson M.B."/>
            <person name="Starkenburg S.R."/>
            <person name="Johnson S.L."/>
        </authorList>
    </citation>
    <scope>NUCLEOTIDE SEQUENCE [LARGE SCALE GENOMIC DNA]</scope>
</reference>
<dbReference type="InterPro" id="IPR012967">
    <property type="entry name" value="COMT_dimerisation"/>
</dbReference>
<keyword evidence="9" id="KW-1185">Reference proteome</keyword>
<dbReference type="GO" id="GO:0009717">
    <property type="term" value="P:isoflavonoid biosynthetic process"/>
    <property type="evidence" value="ECO:0007669"/>
    <property type="project" value="UniProtKB-ARBA"/>
</dbReference>
<evidence type="ECO:0000259" key="8">
    <source>
        <dbReference type="Pfam" id="PF08100"/>
    </source>
</evidence>
<dbReference type="FunFam" id="3.40.50.150:FF:000057">
    <property type="entry name" value="O-methyltransferase ZRP4"/>
    <property type="match status" value="1"/>
</dbReference>
<dbReference type="SUPFAM" id="SSF46785">
    <property type="entry name" value="Winged helix' DNA-binding domain"/>
    <property type="match status" value="1"/>
</dbReference>
<dbReference type="AlphaFoldDB" id="A0A8B8MFY7"/>